<dbReference type="SUPFAM" id="SSF52540">
    <property type="entry name" value="P-loop containing nucleoside triphosphate hydrolases"/>
    <property type="match status" value="1"/>
</dbReference>
<keyword evidence="1" id="KW-1133">Transmembrane helix</keyword>
<dbReference type="Pfam" id="PF13401">
    <property type="entry name" value="AAA_22"/>
    <property type="match status" value="1"/>
</dbReference>
<dbReference type="EMBL" id="BAOS01000020">
    <property type="protein sequence ID" value="GAX61259.1"/>
    <property type="molecule type" value="Genomic_DNA"/>
</dbReference>
<dbReference type="InterPro" id="IPR049945">
    <property type="entry name" value="AAA_22"/>
</dbReference>
<reference evidence="4" key="1">
    <citation type="journal article" date="2017" name="Environ. Microbiol. Rep.">
        <title>Genetic Diversity of Marine Anaerobic Ammonium-Oxidizing Bacteria as Revealed by Genomic and Proteomic Analyses of 'Candidatus Scalindua japonica'.</title>
        <authorList>
            <person name="Oshiki M."/>
            <person name="Mizuto K."/>
            <person name="Kimura Z."/>
            <person name="Kindaichi T."/>
            <person name="Satoh H."/>
            <person name="Okabe S."/>
        </authorList>
    </citation>
    <scope>NUCLEOTIDE SEQUENCE [LARGE SCALE GENOMIC DNA]</scope>
    <source>
        <strain evidence="4">husup-a2</strain>
    </source>
</reference>
<dbReference type="GO" id="GO:0016887">
    <property type="term" value="F:ATP hydrolysis activity"/>
    <property type="evidence" value="ECO:0007669"/>
    <property type="project" value="InterPro"/>
</dbReference>
<dbReference type="InterPro" id="IPR027417">
    <property type="entry name" value="P-loop_NTPase"/>
</dbReference>
<feature type="transmembrane region" description="Helical" evidence="1">
    <location>
        <begin position="234"/>
        <end position="251"/>
    </location>
</feature>
<keyword evidence="1" id="KW-0812">Transmembrane</keyword>
<evidence type="ECO:0000313" key="3">
    <source>
        <dbReference type="EMBL" id="GAX61259.1"/>
    </source>
</evidence>
<keyword evidence="4" id="KW-1185">Reference proteome</keyword>
<keyword evidence="1" id="KW-0472">Membrane</keyword>
<gene>
    <name evidence="3" type="ORF">SCALIN_C20_0036</name>
</gene>
<evidence type="ECO:0000313" key="4">
    <source>
        <dbReference type="Proteomes" id="UP000218542"/>
    </source>
</evidence>
<name>A0A286TZC8_9BACT</name>
<dbReference type="InterPro" id="IPR052026">
    <property type="entry name" value="ExeA_AAA_ATPase_DNA-bind"/>
</dbReference>
<comment type="caution">
    <text evidence="3">The sequence shown here is derived from an EMBL/GenBank/DDBJ whole genome shotgun (WGS) entry which is preliminary data.</text>
</comment>
<dbReference type="AlphaFoldDB" id="A0A286TZC8"/>
<evidence type="ECO:0000256" key="1">
    <source>
        <dbReference type="SAM" id="Phobius"/>
    </source>
</evidence>
<dbReference type="CDD" id="cd00009">
    <property type="entry name" value="AAA"/>
    <property type="match status" value="1"/>
</dbReference>
<dbReference type="PANTHER" id="PTHR35894:SF1">
    <property type="entry name" value="PHOSPHORIBULOKINASE _ URIDINE KINASE FAMILY"/>
    <property type="match status" value="1"/>
</dbReference>
<feature type="domain" description="ORC1/DEAH AAA+ ATPase" evidence="2">
    <location>
        <begin position="1"/>
        <end position="126"/>
    </location>
</feature>
<organism evidence="3 4">
    <name type="scientific">Candidatus Scalindua japonica</name>
    <dbReference type="NCBI Taxonomy" id="1284222"/>
    <lineage>
        <taxon>Bacteria</taxon>
        <taxon>Pseudomonadati</taxon>
        <taxon>Planctomycetota</taxon>
        <taxon>Candidatus Brocadiia</taxon>
        <taxon>Candidatus Brocadiales</taxon>
        <taxon>Candidatus Scalinduaceae</taxon>
        <taxon>Candidatus Scalindua</taxon>
    </lineage>
</organism>
<dbReference type="Gene3D" id="3.40.50.300">
    <property type="entry name" value="P-loop containing nucleotide triphosphate hydrolases"/>
    <property type="match status" value="1"/>
</dbReference>
<proteinExistence type="predicted"/>
<evidence type="ECO:0000259" key="2">
    <source>
        <dbReference type="Pfam" id="PF13401"/>
    </source>
</evidence>
<dbReference type="PANTHER" id="PTHR35894">
    <property type="entry name" value="GENERAL SECRETION PATHWAY PROTEIN A-RELATED"/>
    <property type="match status" value="1"/>
</dbReference>
<protein>
    <submittedName>
        <fullName evidence="3">AAA ATPase</fullName>
    </submittedName>
</protein>
<dbReference type="Proteomes" id="UP000218542">
    <property type="component" value="Unassembled WGS sequence"/>
</dbReference>
<accession>A0A286TZC8</accession>
<sequence length="355" mass="40359">MAITGEVGVGKTTILRSYIKEIDQNSLKTIYIINANLSFKGLLKTIFDELEITLETDEVFEMVNCLHQVLIKEYKKGHNFVIIIDEVQNMPLETLENLRMLSNLETSTDKLVQILLIGQPEFDNMLEQNNLRQLKQRIAVRSTLSPLTQQESITYIRHRLATVGADDAWVFTKGAINRIIKKAKGTPRILNILCDNALITGYGNQQRPVTGRTVSEVIADFEGKRKFSILRWEFALPIAFALFLVLFLFYSQKSKILSIEKSKELFQETSITFNEEKEIKPDLEKEAAEPIKKNFTTITILERLANPANPHIYLSGSNIVSTKNSEIHDDKAKEVLGSKGVTIDENYETANYVTK</sequence>